<keyword evidence="1 4" id="KW-0732">Signal</keyword>
<feature type="chain" id="PRO_5028086510" evidence="4">
    <location>
        <begin position="23"/>
        <end position="252"/>
    </location>
</feature>
<proteinExistence type="inferred from homology"/>
<dbReference type="KEGG" id="dqu:106743050"/>
<dbReference type="Proteomes" id="UP000515204">
    <property type="component" value="Unplaced"/>
</dbReference>
<evidence type="ECO:0000256" key="1">
    <source>
        <dbReference type="ARBA" id="ARBA00022729"/>
    </source>
</evidence>
<dbReference type="OrthoDB" id="8185598at2759"/>
<gene>
    <name evidence="6" type="primary">LOC106743050</name>
</gene>
<dbReference type="GeneID" id="106743050"/>
<evidence type="ECO:0000313" key="6">
    <source>
        <dbReference type="RefSeq" id="XP_014472033.1"/>
    </source>
</evidence>
<dbReference type="GO" id="GO:0005615">
    <property type="term" value="C:extracellular space"/>
    <property type="evidence" value="ECO:0007669"/>
    <property type="project" value="TreeGrafter"/>
</dbReference>
<protein>
    <submittedName>
        <fullName evidence="6">Circadian clock-controlled protein-like</fullName>
    </submittedName>
</protein>
<evidence type="ECO:0000256" key="2">
    <source>
        <dbReference type="ARBA" id="ARBA00023108"/>
    </source>
</evidence>
<dbReference type="AlphaFoldDB" id="A0A6P3X158"/>
<dbReference type="InterPro" id="IPR038606">
    <property type="entry name" value="To_sf"/>
</dbReference>
<reference evidence="6" key="1">
    <citation type="submission" date="2025-08" db="UniProtKB">
        <authorList>
            <consortium name="RefSeq"/>
        </authorList>
    </citation>
    <scope>IDENTIFICATION</scope>
</reference>
<dbReference type="FunFam" id="3.15.10.30:FF:000001">
    <property type="entry name" value="Takeout-like protein 1"/>
    <property type="match status" value="1"/>
</dbReference>
<evidence type="ECO:0000256" key="3">
    <source>
        <dbReference type="ARBA" id="ARBA00060902"/>
    </source>
</evidence>
<dbReference type="GO" id="GO:0007623">
    <property type="term" value="P:circadian rhythm"/>
    <property type="evidence" value="ECO:0007669"/>
    <property type="project" value="UniProtKB-ARBA"/>
</dbReference>
<dbReference type="PANTHER" id="PTHR11008:SF14">
    <property type="entry name" value="CIRCADIAN CLOCK-CONTROLLED PROTEIN-LIKE PROTEIN"/>
    <property type="match status" value="1"/>
</dbReference>
<dbReference type="RefSeq" id="XP_014472033.1">
    <property type="nucleotide sequence ID" value="XM_014616547.1"/>
</dbReference>
<name>A0A6P3X158_DINQU</name>
<accession>A0A6P3X158</accession>
<evidence type="ECO:0000313" key="5">
    <source>
        <dbReference type="Proteomes" id="UP000515204"/>
    </source>
</evidence>
<dbReference type="Gene3D" id="3.15.10.30">
    <property type="entry name" value="Haemolymph juvenile hormone binding protein"/>
    <property type="match status" value="1"/>
</dbReference>
<dbReference type="InterPro" id="IPR010562">
    <property type="entry name" value="Haemolymph_juvenile_hormone-bd"/>
</dbReference>
<keyword evidence="5" id="KW-1185">Reference proteome</keyword>
<sequence length="252" mass="28149">MAPAKATFIAILLAMATIGALAQREIPEFLHVCDAGAELRKFEQCVVESIMKLQPYLKMGVPEYNIPLLEPLKLKRLTFTPTATLRIQAKDIDVYEASNFRISKLKTDVKNLYFHVDVSLPNIRVEGDYDVDGKILVLPIRGSGPFHGNFKNCTGSCRIQAEKYIDSDGVEKIRISDFKMKITVGRGTIKFDNLFNGEKALGDVVNSAINNNFEVFLKELIPLLEKALSDAFRVTADNIVTQFSFAQLFPNA</sequence>
<organism evidence="5 6">
    <name type="scientific">Dinoponera quadriceps</name>
    <name type="common">South American ant</name>
    <dbReference type="NCBI Taxonomy" id="609295"/>
    <lineage>
        <taxon>Eukaryota</taxon>
        <taxon>Metazoa</taxon>
        <taxon>Ecdysozoa</taxon>
        <taxon>Arthropoda</taxon>
        <taxon>Hexapoda</taxon>
        <taxon>Insecta</taxon>
        <taxon>Pterygota</taxon>
        <taxon>Neoptera</taxon>
        <taxon>Endopterygota</taxon>
        <taxon>Hymenoptera</taxon>
        <taxon>Apocrita</taxon>
        <taxon>Aculeata</taxon>
        <taxon>Formicoidea</taxon>
        <taxon>Formicidae</taxon>
        <taxon>Ponerinae</taxon>
        <taxon>Ponerini</taxon>
        <taxon>Dinoponera</taxon>
    </lineage>
</organism>
<evidence type="ECO:0000256" key="4">
    <source>
        <dbReference type="SAM" id="SignalP"/>
    </source>
</evidence>
<dbReference type="SMART" id="SM00700">
    <property type="entry name" value="JHBP"/>
    <property type="match status" value="1"/>
</dbReference>
<feature type="signal peptide" evidence="4">
    <location>
        <begin position="1"/>
        <end position="22"/>
    </location>
</feature>
<dbReference type="Pfam" id="PF06585">
    <property type="entry name" value="JHBP"/>
    <property type="match status" value="1"/>
</dbReference>
<dbReference type="PANTHER" id="PTHR11008">
    <property type="entry name" value="PROTEIN TAKEOUT-LIKE PROTEIN"/>
    <property type="match status" value="1"/>
</dbReference>
<comment type="similarity">
    <text evidence="3">Belongs to the TO family.</text>
</comment>
<keyword evidence="2" id="KW-0090">Biological rhythms</keyword>